<evidence type="ECO:0000313" key="2">
    <source>
        <dbReference type="Proteomes" id="UP000566819"/>
    </source>
</evidence>
<comment type="caution">
    <text evidence="1">The sequence shown here is derived from an EMBL/GenBank/DDBJ whole genome shotgun (WGS) entry which is preliminary data.</text>
</comment>
<dbReference type="Proteomes" id="UP000566819">
    <property type="component" value="Unassembled WGS sequence"/>
</dbReference>
<keyword evidence="2" id="KW-1185">Reference proteome</keyword>
<gene>
    <name evidence="1" type="ORF">G7Y89_g8054</name>
</gene>
<reference evidence="1 2" key="1">
    <citation type="submission" date="2020-03" db="EMBL/GenBank/DDBJ databases">
        <title>Draft Genome Sequence of Cudoniella acicularis.</title>
        <authorList>
            <person name="Buettner E."/>
            <person name="Kellner H."/>
        </authorList>
    </citation>
    <scope>NUCLEOTIDE SEQUENCE [LARGE SCALE GENOMIC DNA]</scope>
    <source>
        <strain evidence="1 2">DSM 108380</strain>
    </source>
</reference>
<dbReference type="AlphaFoldDB" id="A0A8H4RK21"/>
<dbReference type="EMBL" id="JAAMPI010000591">
    <property type="protein sequence ID" value="KAF4630084.1"/>
    <property type="molecule type" value="Genomic_DNA"/>
</dbReference>
<proteinExistence type="predicted"/>
<accession>A0A8H4RK21</accession>
<name>A0A8H4RK21_9HELO</name>
<protein>
    <submittedName>
        <fullName evidence="1">Uncharacterized protein</fullName>
    </submittedName>
</protein>
<organism evidence="1 2">
    <name type="scientific">Cudoniella acicularis</name>
    <dbReference type="NCBI Taxonomy" id="354080"/>
    <lineage>
        <taxon>Eukaryota</taxon>
        <taxon>Fungi</taxon>
        <taxon>Dikarya</taxon>
        <taxon>Ascomycota</taxon>
        <taxon>Pezizomycotina</taxon>
        <taxon>Leotiomycetes</taxon>
        <taxon>Helotiales</taxon>
        <taxon>Tricladiaceae</taxon>
        <taxon>Cudoniella</taxon>
    </lineage>
</organism>
<evidence type="ECO:0000313" key="1">
    <source>
        <dbReference type="EMBL" id="KAF4630084.1"/>
    </source>
</evidence>
<sequence length="238" mass="26291">MAFPLRRMVALSTFKGSASTCACAPKAVNQHFTSEITTSGNAKFTNTLPQLPKLIHLPVPFINNTICTSGALASNTTLTYPKKPPSYKNIHHAPMHDLMEAIGSGPFKEENKVVEKGKAYNRMSEDANGERVYRAFPGGCYDCEEISTCENEELRAYNTKHDASPYDNDNFSEAIGTVRFKDTLSEETFTTSTEVEGGQEKESEYPSVSSTLPLFLSVSYDYAPYSFLLKSLLMLHGP</sequence>